<organism evidence="3 4">
    <name type="scientific">Paenibacillus germinis</name>
    <dbReference type="NCBI Taxonomy" id="2654979"/>
    <lineage>
        <taxon>Bacteria</taxon>
        <taxon>Bacillati</taxon>
        <taxon>Bacillota</taxon>
        <taxon>Bacilli</taxon>
        <taxon>Bacillales</taxon>
        <taxon>Paenibacillaceae</taxon>
        <taxon>Paenibacillus</taxon>
    </lineage>
</organism>
<dbReference type="InterPro" id="IPR029044">
    <property type="entry name" value="Nucleotide-diphossugar_trans"/>
</dbReference>
<comment type="caution">
    <text evidence="3">The sequence shown here is derived from an EMBL/GenBank/DDBJ whole genome shotgun (WGS) entry which is preliminary data.</text>
</comment>
<comment type="similarity">
    <text evidence="1">Belongs to the glycosyltransferase 2 family.</text>
</comment>
<dbReference type="PANTHER" id="PTHR22916">
    <property type="entry name" value="GLYCOSYLTRANSFERASE"/>
    <property type="match status" value="1"/>
</dbReference>
<dbReference type="CDD" id="cd00761">
    <property type="entry name" value="Glyco_tranf_GTA_type"/>
    <property type="match status" value="1"/>
</dbReference>
<evidence type="ECO:0000259" key="2">
    <source>
        <dbReference type="Pfam" id="PF00535"/>
    </source>
</evidence>
<keyword evidence="4" id="KW-1185">Reference proteome</keyword>
<dbReference type="SUPFAM" id="SSF53448">
    <property type="entry name" value="Nucleotide-diphospho-sugar transferases"/>
    <property type="match status" value="1"/>
</dbReference>
<dbReference type="Proteomes" id="UP000658690">
    <property type="component" value="Unassembled WGS sequence"/>
</dbReference>
<evidence type="ECO:0000313" key="3">
    <source>
        <dbReference type="EMBL" id="NOU87842.1"/>
    </source>
</evidence>
<feature type="domain" description="Glycosyltransferase 2-like" evidence="2">
    <location>
        <begin position="6"/>
        <end position="122"/>
    </location>
</feature>
<dbReference type="RefSeq" id="WP_171690966.1">
    <property type="nucleotide sequence ID" value="NZ_WHOC01000094.1"/>
</dbReference>
<dbReference type="Gene3D" id="3.90.550.10">
    <property type="entry name" value="Spore Coat Polysaccharide Biosynthesis Protein SpsA, Chain A"/>
    <property type="match status" value="1"/>
</dbReference>
<reference evidence="3 4" key="1">
    <citation type="submission" date="2019-10" db="EMBL/GenBank/DDBJ databases">
        <title>Description of Paenibacillus choica sp. nov.</title>
        <authorList>
            <person name="Carlier A."/>
            <person name="Qi S."/>
        </authorList>
    </citation>
    <scope>NUCLEOTIDE SEQUENCE [LARGE SCALE GENOMIC DNA]</scope>
    <source>
        <strain evidence="3 4">LMG 31460</strain>
    </source>
</reference>
<dbReference type="PANTHER" id="PTHR22916:SF3">
    <property type="entry name" value="UDP-GLCNAC:BETAGAL BETA-1,3-N-ACETYLGLUCOSAMINYLTRANSFERASE-LIKE PROTEIN 1"/>
    <property type="match status" value="1"/>
</dbReference>
<dbReference type="Pfam" id="PF00535">
    <property type="entry name" value="Glycos_transf_2"/>
    <property type="match status" value="1"/>
</dbReference>
<evidence type="ECO:0000256" key="1">
    <source>
        <dbReference type="ARBA" id="ARBA00006739"/>
    </source>
</evidence>
<protein>
    <submittedName>
        <fullName evidence="3">Glycosyltransferase</fullName>
    </submittedName>
</protein>
<name>A0ABX1Z382_9BACL</name>
<accession>A0ABX1Z382</accession>
<sequence>MFPKVSVIVPVYNCEKFISKCLDSIIHQTYSNLEIVIVNDGSTDRSEEIVNEFMEKDARIVYYYQDNSGPSDARNHGINKSTGEYLAFIDSDDTVDRYYIEYLISRMLTTGVDLVCCGYKDISVYGILNCTDFNFEISNSQHDFIDLVCKGTGGVLWSKLFKKEIIIKHNMKMDKDIFMSEDLIFVLQYALHCKSFAAIEGHLYYYNRLNQNSISSNISIDYIQNYIAVCKHLENIFYLANLNENKTNEVITKRIQDMVINLVQQQSINIKVIGMKHAICNVEKIISIQYVERYLDNFSSNRILYKPYVFLVKNKFVKPGIVYGVCLNTLRGLTMKFSKRKINNKT</sequence>
<dbReference type="InterPro" id="IPR001173">
    <property type="entry name" value="Glyco_trans_2-like"/>
</dbReference>
<proteinExistence type="inferred from homology"/>
<evidence type="ECO:0000313" key="4">
    <source>
        <dbReference type="Proteomes" id="UP000658690"/>
    </source>
</evidence>
<dbReference type="EMBL" id="WHOC01000094">
    <property type="protein sequence ID" value="NOU87842.1"/>
    <property type="molecule type" value="Genomic_DNA"/>
</dbReference>
<gene>
    <name evidence="3" type="ORF">GC102_18995</name>
</gene>